<dbReference type="InterPro" id="IPR039542">
    <property type="entry name" value="Erv_N"/>
</dbReference>
<dbReference type="Pfam" id="PF00085">
    <property type="entry name" value="Thioredoxin"/>
    <property type="match status" value="1"/>
</dbReference>
<evidence type="ECO:0000259" key="6">
    <source>
        <dbReference type="PROSITE" id="PS51352"/>
    </source>
</evidence>
<evidence type="ECO:0000256" key="5">
    <source>
        <dbReference type="SAM" id="Phobius"/>
    </source>
</evidence>
<dbReference type="Pfam" id="PF07970">
    <property type="entry name" value="COPIIcoated_ERV"/>
    <property type="match status" value="1"/>
</dbReference>
<feature type="domain" description="Thioredoxin" evidence="6">
    <location>
        <begin position="152"/>
        <end position="290"/>
    </location>
</feature>
<reference evidence="7" key="1">
    <citation type="submission" date="2021-01" db="EMBL/GenBank/DDBJ databases">
        <authorList>
            <person name="Corre E."/>
            <person name="Pelletier E."/>
            <person name="Niang G."/>
            <person name="Scheremetjew M."/>
            <person name="Finn R."/>
            <person name="Kale V."/>
            <person name="Holt S."/>
            <person name="Cochrane G."/>
            <person name="Meng A."/>
            <person name="Brown T."/>
            <person name="Cohen L."/>
        </authorList>
    </citation>
    <scope>NUCLEOTIDE SEQUENCE</scope>
    <source>
        <strain evidence="7">CCAC1681</strain>
    </source>
</reference>
<dbReference type="Pfam" id="PF13850">
    <property type="entry name" value="ERGIC_N"/>
    <property type="match status" value="1"/>
</dbReference>
<gene>
    <name evidence="7" type="ORF">MSP1401_LOCUS6655</name>
</gene>
<keyword evidence="2 5" id="KW-0812">Transmembrane</keyword>
<evidence type="ECO:0000313" key="7">
    <source>
        <dbReference type="EMBL" id="CAD8441052.1"/>
    </source>
</evidence>
<sequence length="544" mass="60456">MAPGGMMSRSRLKSVDFYRKIPKDMTEGTIPGSVISVMASLVIAMLLVSEISTYLTPQFNTRVVVDRSLDGDLMRINFNVSFPALSCEFASVDVGDAMGLNRYNLTKTVFKRPIDQNLNPLGPIQWERGGKQKPVEHADEMQHDKAQALVKYHVEEKARNPNADDHPLQVLELSPKTFESAKKQTTVLLVNFYAPWCPWSRRLDPVWKAAALEVHKKYPETLANKVRVAEVDCTKHEQLCVAQHVQGYPSVRVYTKGSDAVQGGGSHDHASYHGDRTVEAIVKFATDLLPEWKTTEAEEKKKQVEVRLPSDSHGGETVKKIDGPGCSVTGFVLVKKVPGHLWITASSDAHSFASNAMNTSHVVHHFYFGQQLSPSRKRYLEKFHKGVDEASSLGSLAAAGAGDGYYGKVEDVAKRSVSGATEDWHDKLANLRFTSLDGGTTHEHYLQTVLTTIKPWGANAGFNVYEYTQHSHFMKAEKESPRAKFFFDPSPMQIYVSEERQKFYHFITTLMAIVGGVYSVMGIADGAVHNGIAMLRKQNLGKQG</sequence>
<dbReference type="InterPro" id="IPR013766">
    <property type="entry name" value="Thioredoxin_domain"/>
</dbReference>
<dbReference type="PANTHER" id="PTHR10984:SF37">
    <property type="entry name" value="PROTEIN DISULFIDE-ISOMERASE 5-3"/>
    <property type="match status" value="1"/>
</dbReference>
<dbReference type="Gene3D" id="3.40.30.10">
    <property type="entry name" value="Glutaredoxin"/>
    <property type="match status" value="1"/>
</dbReference>
<dbReference type="InterPro" id="IPR012936">
    <property type="entry name" value="Erv_C"/>
</dbReference>
<evidence type="ECO:0000256" key="4">
    <source>
        <dbReference type="ARBA" id="ARBA00023136"/>
    </source>
</evidence>
<evidence type="ECO:0000256" key="3">
    <source>
        <dbReference type="ARBA" id="ARBA00022989"/>
    </source>
</evidence>
<comment type="subcellular location">
    <subcellularLocation>
        <location evidence="1">Membrane</location>
    </subcellularLocation>
</comment>
<dbReference type="AlphaFoldDB" id="A0A7S0D1X8"/>
<name>A0A7S0D1X8_MICPS</name>
<dbReference type="GO" id="GO:0005783">
    <property type="term" value="C:endoplasmic reticulum"/>
    <property type="evidence" value="ECO:0007669"/>
    <property type="project" value="TreeGrafter"/>
</dbReference>
<dbReference type="GO" id="GO:0030134">
    <property type="term" value="C:COPII-coated ER to Golgi transport vesicle"/>
    <property type="evidence" value="ECO:0007669"/>
    <property type="project" value="TreeGrafter"/>
</dbReference>
<feature type="transmembrane region" description="Helical" evidence="5">
    <location>
        <begin position="503"/>
        <end position="528"/>
    </location>
</feature>
<evidence type="ECO:0000256" key="1">
    <source>
        <dbReference type="ARBA" id="ARBA00004370"/>
    </source>
</evidence>
<organism evidence="7">
    <name type="scientific">Micromonas pusilla</name>
    <name type="common">Picoplanktonic green alga</name>
    <name type="synonym">Chromulina pusilla</name>
    <dbReference type="NCBI Taxonomy" id="38833"/>
    <lineage>
        <taxon>Eukaryota</taxon>
        <taxon>Viridiplantae</taxon>
        <taxon>Chlorophyta</taxon>
        <taxon>Mamiellophyceae</taxon>
        <taxon>Mamiellales</taxon>
        <taxon>Mamiellaceae</taxon>
        <taxon>Micromonas</taxon>
    </lineage>
</organism>
<proteinExistence type="predicted"/>
<protein>
    <recommendedName>
        <fullName evidence="6">Thioredoxin domain-containing protein</fullName>
    </recommendedName>
</protein>
<accession>A0A7S0D1X8</accession>
<dbReference type="CDD" id="cd02961">
    <property type="entry name" value="PDI_a_family"/>
    <property type="match status" value="1"/>
</dbReference>
<evidence type="ECO:0000256" key="2">
    <source>
        <dbReference type="ARBA" id="ARBA00022692"/>
    </source>
</evidence>
<dbReference type="PANTHER" id="PTHR10984">
    <property type="entry name" value="ENDOPLASMIC RETICULUM-GOLGI INTERMEDIATE COMPARTMENT PROTEIN"/>
    <property type="match status" value="1"/>
</dbReference>
<dbReference type="PROSITE" id="PS51352">
    <property type="entry name" value="THIOREDOXIN_2"/>
    <property type="match status" value="1"/>
</dbReference>
<dbReference type="InterPro" id="IPR045888">
    <property type="entry name" value="Erv"/>
</dbReference>
<dbReference type="SUPFAM" id="SSF52833">
    <property type="entry name" value="Thioredoxin-like"/>
    <property type="match status" value="1"/>
</dbReference>
<dbReference type="InterPro" id="IPR036249">
    <property type="entry name" value="Thioredoxin-like_sf"/>
</dbReference>
<dbReference type="EMBL" id="HBEN01008054">
    <property type="protein sequence ID" value="CAD8441052.1"/>
    <property type="molecule type" value="Transcribed_RNA"/>
</dbReference>
<keyword evidence="3 5" id="KW-1133">Transmembrane helix</keyword>
<dbReference type="GO" id="GO:0016020">
    <property type="term" value="C:membrane"/>
    <property type="evidence" value="ECO:0007669"/>
    <property type="project" value="UniProtKB-SubCell"/>
</dbReference>
<keyword evidence="4 5" id="KW-0472">Membrane</keyword>